<sequence length="322" mass="36666">MENINRIPVTIITGFLGAGKTTLLNRIIAEHPNKRFAIIENEFGETGIDNDLVVGIEDGIFEMSNGCICCTLSEELHETLNKLLQQSDKFDHLLIETTGIAEPSSIAMPFTTDPLVQKYFYLDGTICLADAQYLEDSLKDDENAVQQVTFADLILLNKKELVAEGYLKEVKEVLKKLNPYADILTTQNADYGSKKILDLKAYSPEKVEEKSSFIPAHHHHHHHHIVSHSITATGMVNPQELEYWLTVLLQLQGEAFYRIKGIFHFPNEDRKVIFQAVRNQSAITLGSPWRPEEERTNRMVFIGKELNTKVLERRFKQCLLKS</sequence>
<evidence type="ECO:0000313" key="8">
    <source>
        <dbReference type="EMBL" id="GAA4837290.1"/>
    </source>
</evidence>
<dbReference type="RefSeq" id="WP_345371963.1">
    <property type="nucleotide sequence ID" value="NZ_BAABJX010000033.1"/>
</dbReference>
<keyword evidence="1" id="KW-0547">Nucleotide-binding</keyword>
<dbReference type="PANTHER" id="PTHR13748">
    <property type="entry name" value="COBW-RELATED"/>
    <property type="match status" value="1"/>
</dbReference>
<comment type="similarity">
    <text evidence="4">Belongs to the SIMIBI class G3E GTPase family. ZNG1 subfamily.</text>
</comment>
<dbReference type="InterPro" id="IPR036627">
    <property type="entry name" value="CobW-likC_sf"/>
</dbReference>
<dbReference type="CDD" id="cd03112">
    <property type="entry name" value="CobW-like"/>
    <property type="match status" value="1"/>
</dbReference>
<dbReference type="Gene3D" id="3.40.50.300">
    <property type="entry name" value="P-loop containing nucleotide triphosphate hydrolases"/>
    <property type="match status" value="1"/>
</dbReference>
<organism evidence="8 9">
    <name type="scientific">Algivirga pacifica</name>
    <dbReference type="NCBI Taxonomy" id="1162670"/>
    <lineage>
        <taxon>Bacteria</taxon>
        <taxon>Pseudomonadati</taxon>
        <taxon>Bacteroidota</taxon>
        <taxon>Cytophagia</taxon>
        <taxon>Cytophagales</taxon>
        <taxon>Flammeovirgaceae</taxon>
        <taxon>Algivirga</taxon>
    </lineage>
</organism>
<dbReference type="Pfam" id="PF07683">
    <property type="entry name" value="CobW_C"/>
    <property type="match status" value="1"/>
</dbReference>
<dbReference type="SUPFAM" id="SSF90002">
    <property type="entry name" value="Hypothetical protein YjiA, C-terminal domain"/>
    <property type="match status" value="1"/>
</dbReference>
<evidence type="ECO:0000256" key="1">
    <source>
        <dbReference type="ARBA" id="ARBA00022741"/>
    </source>
</evidence>
<dbReference type="Gene3D" id="3.30.1220.10">
    <property type="entry name" value="CobW-like, C-terminal domain"/>
    <property type="match status" value="1"/>
</dbReference>
<protein>
    <submittedName>
        <fullName evidence="8">GTP-binding protein</fullName>
    </submittedName>
</protein>
<evidence type="ECO:0000259" key="7">
    <source>
        <dbReference type="SMART" id="SM00833"/>
    </source>
</evidence>
<dbReference type="EMBL" id="BAABJX010000033">
    <property type="protein sequence ID" value="GAA4837290.1"/>
    <property type="molecule type" value="Genomic_DNA"/>
</dbReference>
<dbReference type="InterPro" id="IPR027417">
    <property type="entry name" value="P-loop_NTPase"/>
</dbReference>
<comment type="function">
    <text evidence="5">Zinc chaperone that directly transfers zinc cofactor to target proteins, thereby activating them. Zinc is transferred from the CXCC motif in the GTPase domain to the zinc binding site in target proteins in a process requiring GTP hydrolysis.</text>
</comment>
<feature type="domain" description="CobW C-terminal" evidence="7">
    <location>
        <begin position="225"/>
        <end position="319"/>
    </location>
</feature>
<name>A0ABP9DF87_9BACT</name>
<dbReference type="InterPro" id="IPR011629">
    <property type="entry name" value="CobW-like_C"/>
</dbReference>
<dbReference type="Pfam" id="PF02492">
    <property type="entry name" value="cobW"/>
    <property type="match status" value="1"/>
</dbReference>
<evidence type="ECO:0000256" key="3">
    <source>
        <dbReference type="ARBA" id="ARBA00023186"/>
    </source>
</evidence>
<evidence type="ECO:0000313" key="9">
    <source>
        <dbReference type="Proteomes" id="UP001500298"/>
    </source>
</evidence>
<reference evidence="9" key="1">
    <citation type="journal article" date="2019" name="Int. J. Syst. Evol. Microbiol.">
        <title>The Global Catalogue of Microorganisms (GCM) 10K type strain sequencing project: providing services to taxonomists for standard genome sequencing and annotation.</title>
        <authorList>
            <consortium name="The Broad Institute Genomics Platform"/>
            <consortium name="The Broad Institute Genome Sequencing Center for Infectious Disease"/>
            <person name="Wu L."/>
            <person name="Ma J."/>
        </authorList>
    </citation>
    <scope>NUCLEOTIDE SEQUENCE [LARGE SCALE GENOMIC DNA]</scope>
    <source>
        <strain evidence="9">JCM 18326</strain>
    </source>
</reference>
<dbReference type="PANTHER" id="PTHR13748:SF62">
    <property type="entry name" value="COBW DOMAIN-CONTAINING PROTEIN"/>
    <property type="match status" value="1"/>
</dbReference>
<evidence type="ECO:0000256" key="6">
    <source>
        <dbReference type="ARBA" id="ARBA00049117"/>
    </source>
</evidence>
<proteinExistence type="inferred from homology"/>
<dbReference type="SMART" id="SM00833">
    <property type="entry name" value="CobW_C"/>
    <property type="match status" value="1"/>
</dbReference>
<keyword evidence="2" id="KW-0378">Hydrolase</keyword>
<evidence type="ECO:0000256" key="2">
    <source>
        <dbReference type="ARBA" id="ARBA00022801"/>
    </source>
</evidence>
<evidence type="ECO:0000256" key="5">
    <source>
        <dbReference type="ARBA" id="ARBA00045658"/>
    </source>
</evidence>
<dbReference type="SUPFAM" id="SSF52540">
    <property type="entry name" value="P-loop containing nucleoside triphosphate hydrolases"/>
    <property type="match status" value="1"/>
</dbReference>
<gene>
    <name evidence="8" type="ORF">GCM10023331_23180</name>
</gene>
<dbReference type="InterPro" id="IPR051316">
    <property type="entry name" value="Zinc-reg_GTPase_activator"/>
</dbReference>
<evidence type="ECO:0000256" key="4">
    <source>
        <dbReference type="ARBA" id="ARBA00034320"/>
    </source>
</evidence>
<comment type="caution">
    <text evidence="8">The sequence shown here is derived from an EMBL/GenBank/DDBJ whole genome shotgun (WGS) entry which is preliminary data.</text>
</comment>
<dbReference type="Proteomes" id="UP001500298">
    <property type="component" value="Unassembled WGS sequence"/>
</dbReference>
<comment type="catalytic activity">
    <reaction evidence="6">
        <text>GTP + H2O = GDP + phosphate + H(+)</text>
        <dbReference type="Rhea" id="RHEA:19669"/>
        <dbReference type="ChEBI" id="CHEBI:15377"/>
        <dbReference type="ChEBI" id="CHEBI:15378"/>
        <dbReference type="ChEBI" id="CHEBI:37565"/>
        <dbReference type="ChEBI" id="CHEBI:43474"/>
        <dbReference type="ChEBI" id="CHEBI:58189"/>
    </reaction>
    <physiologicalReaction direction="left-to-right" evidence="6">
        <dbReference type="Rhea" id="RHEA:19670"/>
    </physiologicalReaction>
</comment>
<keyword evidence="9" id="KW-1185">Reference proteome</keyword>
<accession>A0ABP9DF87</accession>
<dbReference type="InterPro" id="IPR003495">
    <property type="entry name" value="CobW/HypB/UreG_nucleotide-bd"/>
</dbReference>
<keyword evidence="3" id="KW-0143">Chaperone</keyword>